<dbReference type="EMBL" id="CP013015">
    <property type="protein sequence ID" value="AMM41466.1"/>
    <property type="molecule type" value="Genomic_DNA"/>
</dbReference>
<reference evidence="1 2" key="1">
    <citation type="submission" date="2015-10" db="EMBL/GenBank/DDBJ databases">
        <title>Candidatus Desulfofervidus auxilii, a hydrogenotrophic sulfate-reducing bacterium involved in the thermophilic anaerobic oxidation of methane.</title>
        <authorList>
            <person name="Krukenberg V."/>
            <person name="Richter M."/>
            <person name="Wegener G."/>
        </authorList>
    </citation>
    <scope>NUCLEOTIDE SEQUENCE [LARGE SCALE GENOMIC DNA]</scope>
    <source>
        <strain evidence="1 2">HS1</strain>
    </source>
</reference>
<dbReference type="AlphaFoldDB" id="A0A7U4QLF0"/>
<organism evidence="1 2">
    <name type="scientific">Desulfofervidus auxilii</name>
    <dbReference type="NCBI Taxonomy" id="1621989"/>
    <lineage>
        <taxon>Bacteria</taxon>
        <taxon>Pseudomonadati</taxon>
        <taxon>Thermodesulfobacteriota</taxon>
        <taxon>Candidatus Desulfofervidia</taxon>
        <taxon>Candidatus Desulfofervidales</taxon>
        <taxon>Candidatus Desulfofervidaceae</taxon>
        <taxon>Candidatus Desulfofervidus</taxon>
    </lineage>
</organism>
<gene>
    <name evidence="1" type="ORF">HS1_001672</name>
</gene>
<sequence length="61" mass="7478">MNKRFELSQEGWKQKFLLEIENKADTDLKFENKYFKLMGLPFYNKTLEKEFEEALENKILK</sequence>
<dbReference type="Proteomes" id="UP000070560">
    <property type="component" value="Chromosome"/>
</dbReference>
<keyword evidence="2" id="KW-1185">Reference proteome</keyword>
<dbReference type="KEGG" id="daw:HS1_001672"/>
<dbReference type="RefSeq" id="WP_066063847.1">
    <property type="nucleotide sequence ID" value="NZ_CP013015.1"/>
</dbReference>
<evidence type="ECO:0000313" key="2">
    <source>
        <dbReference type="Proteomes" id="UP000070560"/>
    </source>
</evidence>
<proteinExistence type="predicted"/>
<protein>
    <submittedName>
        <fullName evidence="1">Uncharacterized protein</fullName>
    </submittedName>
</protein>
<name>A0A7U4QLF0_DESA2</name>
<dbReference type="OrthoDB" id="9804145at2"/>
<evidence type="ECO:0000313" key="1">
    <source>
        <dbReference type="EMBL" id="AMM41466.1"/>
    </source>
</evidence>
<accession>A0A7U4QLF0</accession>